<dbReference type="EMBL" id="JADIKG010000013">
    <property type="protein sequence ID" value="MFK2874881.1"/>
    <property type="molecule type" value="Genomic_DNA"/>
</dbReference>
<sequence length="240" mass="26745">MQALSGERLLAACEQAQGEHALLQAITLLAAVLPECDRAELLRLPITERNRLLLQLRQLSFGPVLEGYADCTRCGAAMEFSLSVADALAGMDEIQAPTSVDWTDQDIPLHLRQATTVDLLASIDAPTTEQAEARLLTRCLGLDELVDDVAQRITMPSARAQFEQIHAAGELHCTLRCPHCMEEETWELDVSHYVWQEARHAAHRLLTDIHTLALHYGWSESDIARMSQPRRNAYLELLSA</sequence>
<dbReference type="RefSeq" id="WP_284396305.1">
    <property type="nucleotide sequence ID" value="NZ_BSNQ01000003.1"/>
</dbReference>
<organism evidence="1 2">
    <name type="scientific">Dyella lipolytica</name>
    <dbReference type="NCBI Taxonomy" id="1867835"/>
    <lineage>
        <taxon>Bacteria</taxon>
        <taxon>Pseudomonadati</taxon>
        <taxon>Pseudomonadota</taxon>
        <taxon>Gammaproteobacteria</taxon>
        <taxon>Lysobacterales</taxon>
        <taxon>Rhodanobacteraceae</taxon>
        <taxon>Dyella</taxon>
    </lineage>
</organism>
<proteinExistence type="predicted"/>
<evidence type="ECO:0000313" key="2">
    <source>
        <dbReference type="Proteomes" id="UP001620405"/>
    </source>
</evidence>
<evidence type="ECO:0008006" key="3">
    <source>
        <dbReference type="Google" id="ProtNLM"/>
    </source>
</evidence>
<keyword evidence="2" id="KW-1185">Reference proteome</keyword>
<reference evidence="1 2" key="1">
    <citation type="submission" date="2020-10" db="EMBL/GenBank/DDBJ databases">
        <title>Phylogeny of dyella-like bacteria.</title>
        <authorList>
            <person name="Fu J."/>
        </authorList>
    </citation>
    <scope>NUCLEOTIDE SEQUENCE [LARGE SCALE GENOMIC DNA]</scope>
    <source>
        <strain evidence="1 2">DHOB07</strain>
    </source>
</reference>
<dbReference type="Proteomes" id="UP001620405">
    <property type="component" value="Unassembled WGS sequence"/>
</dbReference>
<evidence type="ECO:0000313" key="1">
    <source>
        <dbReference type="EMBL" id="MFK2874881.1"/>
    </source>
</evidence>
<dbReference type="InterPro" id="IPR024364">
    <property type="entry name" value="Baseplate_phage_T4-like"/>
</dbReference>
<name>A0ABW8IXZ3_9GAMM</name>
<dbReference type="Pfam" id="PF12322">
    <property type="entry name" value="T4_baseplate"/>
    <property type="match status" value="1"/>
</dbReference>
<protein>
    <recommendedName>
        <fullName evidence="3">Phage baseplate protein</fullName>
    </recommendedName>
</protein>
<accession>A0ABW8IXZ3</accession>
<gene>
    <name evidence="1" type="ORF">ISP13_15155</name>
</gene>
<comment type="caution">
    <text evidence="1">The sequence shown here is derived from an EMBL/GenBank/DDBJ whole genome shotgun (WGS) entry which is preliminary data.</text>
</comment>